<name>A0A9K3IXL5_HELAN</name>
<reference evidence="2" key="2">
    <citation type="submission" date="2020-06" db="EMBL/GenBank/DDBJ databases">
        <title>Helianthus annuus Genome sequencing and assembly Release 2.</title>
        <authorList>
            <person name="Gouzy J."/>
            <person name="Langlade N."/>
            <person name="Munos S."/>
        </authorList>
    </citation>
    <scope>NUCLEOTIDE SEQUENCE</scope>
    <source>
        <tissue evidence="2">Leaves</tissue>
    </source>
</reference>
<protein>
    <submittedName>
        <fullName evidence="2">Uncharacterized protein</fullName>
    </submittedName>
</protein>
<evidence type="ECO:0000256" key="1">
    <source>
        <dbReference type="SAM" id="MobiDB-lite"/>
    </source>
</evidence>
<keyword evidence="3" id="KW-1185">Reference proteome</keyword>
<feature type="compositionally biased region" description="Basic and acidic residues" evidence="1">
    <location>
        <begin position="17"/>
        <end position="31"/>
    </location>
</feature>
<accession>A0A9K3IXL5</accession>
<organism evidence="2 3">
    <name type="scientific">Helianthus annuus</name>
    <name type="common">Common sunflower</name>
    <dbReference type="NCBI Taxonomy" id="4232"/>
    <lineage>
        <taxon>Eukaryota</taxon>
        <taxon>Viridiplantae</taxon>
        <taxon>Streptophyta</taxon>
        <taxon>Embryophyta</taxon>
        <taxon>Tracheophyta</taxon>
        <taxon>Spermatophyta</taxon>
        <taxon>Magnoliopsida</taxon>
        <taxon>eudicotyledons</taxon>
        <taxon>Gunneridae</taxon>
        <taxon>Pentapetalae</taxon>
        <taxon>asterids</taxon>
        <taxon>campanulids</taxon>
        <taxon>Asterales</taxon>
        <taxon>Asteraceae</taxon>
        <taxon>Asteroideae</taxon>
        <taxon>Heliantheae alliance</taxon>
        <taxon>Heliantheae</taxon>
        <taxon>Helianthus</taxon>
    </lineage>
</organism>
<comment type="caution">
    <text evidence="2">The sequence shown here is derived from an EMBL/GenBank/DDBJ whole genome shotgun (WGS) entry which is preliminary data.</text>
</comment>
<gene>
    <name evidence="2" type="ORF">HanXRQr2_Chr05g0203001</name>
</gene>
<sequence>MKPVTDKTQRGPITNKTQREPITDKTQHQECQKSYQQVTDKTHFDGIVTETSNY</sequence>
<dbReference type="Gramene" id="mRNA:HanXRQr2_Chr05g0203001">
    <property type="protein sequence ID" value="CDS:HanXRQr2_Chr05g0203001.1"/>
    <property type="gene ID" value="HanXRQr2_Chr05g0203001"/>
</dbReference>
<dbReference type="AlphaFoldDB" id="A0A9K3IXL5"/>
<dbReference type="Proteomes" id="UP000215914">
    <property type="component" value="Unassembled WGS sequence"/>
</dbReference>
<proteinExistence type="predicted"/>
<feature type="region of interest" description="Disordered" evidence="1">
    <location>
        <begin position="1"/>
        <end position="31"/>
    </location>
</feature>
<dbReference type="EMBL" id="MNCJ02000320">
    <property type="protein sequence ID" value="KAF5804932.1"/>
    <property type="molecule type" value="Genomic_DNA"/>
</dbReference>
<evidence type="ECO:0000313" key="3">
    <source>
        <dbReference type="Proteomes" id="UP000215914"/>
    </source>
</evidence>
<reference evidence="2" key="1">
    <citation type="journal article" date="2017" name="Nature">
        <title>The sunflower genome provides insights into oil metabolism, flowering and Asterid evolution.</title>
        <authorList>
            <person name="Badouin H."/>
            <person name="Gouzy J."/>
            <person name="Grassa C.J."/>
            <person name="Murat F."/>
            <person name="Staton S.E."/>
            <person name="Cottret L."/>
            <person name="Lelandais-Briere C."/>
            <person name="Owens G.L."/>
            <person name="Carrere S."/>
            <person name="Mayjonade B."/>
            <person name="Legrand L."/>
            <person name="Gill N."/>
            <person name="Kane N.C."/>
            <person name="Bowers J.E."/>
            <person name="Hubner S."/>
            <person name="Bellec A."/>
            <person name="Berard A."/>
            <person name="Berges H."/>
            <person name="Blanchet N."/>
            <person name="Boniface M.C."/>
            <person name="Brunel D."/>
            <person name="Catrice O."/>
            <person name="Chaidir N."/>
            <person name="Claudel C."/>
            <person name="Donnadieu C."/>
            <person name="Faraut T."/>
            <person name="Fievet G."/>
            <person name="Helmstetter N."/>
            <person name="King M."/>
            <person name="Knapp S.J."/>
            <person name="Lai Z."/>
            <person name="Le Paslier M.C."/>
            <person name="Lippi Y."/>
            <person name="Lorenzon L."/>
            <person name="Mandel J.R."/>
            <person name="Marage G."/>
            <person name="Marchand G."/>
            <person name="Marquand E."/>
            <person name="Bret-Mestries E."/>
            <person name="Morien E."/>
            <person name="Nambeesan S."/>
            <person name="Nguyen T."/>
            <person name="Pegot-Espagnet P."/>
            <person name="Pouilly N."/>
            <person name="Raftis F."/>
            <person name="Sallet E."/>
            <person name="Schiex T."/>
            <person name="Thomas J."/>
            <person name="Vandecasteele C."/>
            <person name="Vares D."/>
            <person name="Vear F."/>
            <person name="Vautrin S."/>
            <person name="Crespi M."/>
            <person name="Mangin B."/>
            <person name="Burke J.M."/>
            <person name="Salse J."/>
            <person name="Munos S."/>
            <person name="Vincourt P."/>
            <person name="Rieseberg L.H."/>
            <person name="Langlade N.B."/>
        </authorList>
    </citation>
    <scope>NUCLEOTIDE SEQUENCE</scope>
    <source>
        <tissue evidence="2">Leaves</tissue>
    </source>
</reference>
<evidence type="ECO:0000313" key="2">
    <source>
        <dbReference type="EMBL" id="KAF5804932.1"/>
    </source>
</evidence>